<dbReference type="Pfam" id="PF02817">
    <property type="entry name" value="E3_binding"/>
    <property type="match status" value="1"/>
</dbReference>
<dbReference type="Pfam" id="PF00198">
    <property type="entry name" value="2-oxoacid_dh"/>
    <property type="match status" value="1"/>
</dbReference>
<evidence type="ECO:0000313" key="10">
    <source>
        <dbReference type="EMBL" id="OPG16313.1"/>
    </source>
</evidence>
<dbReference type="GO" id="GO:0016407">
    <property type="term" value="F:acetyltransferase activity"/>
    <property type="evidence" value="ECO:0007669"/>
    <property type="project" value="TreeGrafter"/>
</dbReference>
<dbReference type="SUPFAM" id="SSF52777">
    <property type="entry name" value="CoA-dependent acyltransferases"/>
    <property type="match status" value="1"/>
</dbReference>
<evidence type="ECO:0000256" key="1">
    <source>
        <dbReference type="ARBA" id="ARBA00001938"/>
    </source>
</evidence>
<feature type="domain" description="Lipoyl-binding" evidence="7">
    <location>
        <begin position="3"/>
        <end position="78"/>
    </location>
</feature>
<proteinExistence type="inferred from homology"/>
<sequence>MAIYELRFPELGEGLHEGRIEKWIVKPGDVVKEDDPIAEVENDKSMVELPSPIDGKVVAINVEAGTTVVVGDLILTFEVEGAAAESSVRETEQAVAEPVQASTQVAPAADATVHAAAIQATGVTAQQSSSSQEILAAPSVRKFARESGVFLGNVIPTGANGKILRADVERFLAGGDHEKGESAEAALIDPSHATEAAQIASVASDSVTSRQGAALEERVPLTTIRKLIAQAMVRSKHTAPHVTVLDEVDVTELVQLREELKPLAQERGTKITYLPFIVKALVAAIRRYPALNATLDEDRQELVLKKEYHIGIATDTERGLLVPVVRHADQKNMWIIAQEISELAARGRAGKLGPNEMKGSTISITNIGSAGGLFFTPIINYPEVAILGVGRITEKPVIKQGQIVPAHVMALSLSFDHRIIDGVLGQQTMNEIKRLLENPRLLLMEV</sequence>
<feature type="domain" description="Peripheral subunit-binding (PSBD)" evidence="8">
    <location>
        <begin position="135"/>
        <end position="172"/>
    </location>
</feature>
<dbReference type="SUPFAM" id="SSF47005">
    <property type="entry name" value="Peripheral subunit-binding domain of 2-oxo acid dehydrogenase complex"/>
    <property type="match status" value="1"/>
</dbReference>
<dbReference type="FunFam" id="3.30.559.10:FF:000007">
    <property type="entry name" value="Dihydrolipoamide acetyltransferase component of pyruvate dehydrogenase complex"/>
    <property type="match status" value="1"/>
</dbReference>
<dbReference type="Gene3D" id="3.30.559.10">
    <property type="entry name" value="Chloramphenicol acetyltransferase-like domain"/>
    <property type="match status" value="1"/>
</dbReference>
<protein>
    <recommendedName>
        <fullName evidence="6">Dihydrolipoamide acetyltransferase component of pyruvate dehydrogenase complex</fullName>
        <ecNumber evidence="6">2.3.1.-</ecNumber>
    </recommendedName>
</protein>
<organism evidence="10 12">
    <name type="scientific">Ferroacidibacillus organovorans</name>
    <dbReference type="NCBI Taxonomy" id="1765683"/>
    <lineage>
        <taxon>Bacteria</taxon>
        <taxon>Bacillati</taxon>
        <taxon>Bacillota</taxon>
        <taxon>Bacilli</taxon>
        <taxon>Bacillales</taxon>
        <taxon>Alicyclobacillaceae</taxon>
        <taxon>Ferroacidibacillus</taxon>
    </lineage>
</organism>
<dbReference type="Gene3D" id="2.40.50.100">
    <property type="match status" value="1"/>
</dbReference>
<dbReference type="GO" id="GO:0031405">
    <property type="term" value="F:lipoic acid binding"/>
    <property type="evidence" value="ECO:0007669"/>
    <property type="project" value="TreeGrafter"/>
</dbReference>
<dbReference type="PROSITE" id="PS51826">
    <property type="entry name" value="PSBD"/>
    <property type="match status" value="1"/>
</dbReference>
<name>A0A168C5J2_9BACL</name>
<dbReference type="Pfam" id="PF00364">
    <property type="entry name" value="Biotin_lipoyl"/>
    <property type="match status" value="1"/>
</dbReference>
<evidence type="ECO:0000259" key="7">
    <source>
        <dbReference type="PROSITE" id="PS50968"/>
    </source>
</evidence>
<evidence type="ECO:0000256" key="2">
    <source>
        <dbReference type="ARBA" id="ARBA00007317"/>
    </source>
</evidence>
<evidence type="ECO:0000256" key="5">
    <source>
        <dbReference type="ARBA" id="ARBA00023315"/>
    </source>
</evidence>
<dbReference type="AlphaFoldDB" id="A0A168C5J2"/>
<dbReference type="GO" id="GO:0016787">
    <property type="term" value="F:hydrolase activity"/>
    <property type="evidence" value="ECO:0007669"/>
    <property type="project" value="UniProtKB-KW"/>
</dbReference>
<dbReference type="GO" id="GO:0005737">
    <property type="term" value="C:cytoplasm"/>
    <property type="evidence" value="ECO:0007669"/>
    <property type="project" value="TreeGrafter"/>
</dbReference>
<dbReference type="Gene3D" id="4.10.320.10">
    <property type="entry name" value="E3-binding domain"/>
    <property type="match status" value="1"/>
</dbReference>
<dbReference type="InterPro" id="IPR004167">
    <property type="entry name" value="PSBD"/>
</dbReference>
<dbReference type="InterPro" id="IPR023213">
    <property type="entry name" value="CAT-like_dom_sf"/>
</dbReference>
<dbReference type="EC" id="2.3.1.-" evidence="6"/>
<dbReference type="EMBL" id="MWPS01000017">
    <property type="protein sequence ID" value="OPG16313.1"/>
    <property type="molecule type" value="Genomic_DNA"/>
</dbReference>
<accession>A0A168C5J2</accession>
<dbReference type="InterPro" id="IPR001078">
    <property type="entry name" value="2-oxoacid_DH_actylTfrase"/>
</dbReference>
<comment type="cofactor">
    <cofactor evidence="1 6">
        <name>(R)-lipoate</name>
        <dbReference type="ChEBI" id="CHEBI:83088"/>
    </cofactor>
</comment>
<dbReference type="CDD" id="cd06849">
    <property type="entry name" value="lipoyl_domain"/>
    <property type="match status" value="1"/>
</dbReference>
<dbReference type="STRING" id="1765683.B2M26_07290"/>
<dbReference type="Proteomes" id="UP000190229">
    <property type="component" value="Unassembled WGS sequence"/>
</dbReference>
<reference evidence="9 11" key="1">
    <citation type="submission" date="2016-02" db="EMBL/GenBank/DDBJ databases">
        <title>Draft genome sequence of Acidibacillus ferrooxidans SLC66.</title>
        <authorList>
            <person name="Oliveira G."/>
            <person name="Nancucheo I."/>
            <person name="Dall'Agnol H."/>
            <person name="Johnson B."/>
            <person name="Oliveira R."/>
            <person name="Nunes G.L."/>
            <person name="Tzotzos G."/>
            <person name="Orellana S.C."/>
            <person name="Salim A.C."/>
            <person name="Araujo F.M."/>
        </authorList>
    </citation>
    <scope>NUCLEOTIDE SEQUENCE [LARGE SCALE GENOMIC DNA]</scope>
    <source>
        <strain evidence="9 11">SLC66</strain>
    </source>
</reference>
<evidence type="ECO:0000313" key="12">
    <source>
        <dbReference type="Proteomes" id="UP000190229"/>
    </source>
</evidence>
<evidence type="ECO:0000256" key="6">
    <source>
        <dbReference type="RuleBase" id="RU003423"/>
    </source>
</evidence>
<dbReference type="InterPro" id="IPR050743">
    <property type="entry name" value="2-oxoacid_DH_E2_comp"/>
</dbReference>
<keyword evidence="12" id="KW-1185">Reference proteome</keyword>
<dbReference type="PANTHER" id="PTHR43178">
    <property type="entry name" value="DIHYDROLIPOAMIDE ACETYLTRANSFERASE COMPONENT OF PYRUVATE DEHYDROGENASE COMPLEX"/>
    <property type="match status" value="1"/>
</dbReference>
<dbReference type="InterPro" id="IPR000089">
    <property type="entry name" value="Biotin_lipoyl"/>
</dbReference>
<gene>
    <name evidence="9" type="ORF">AYW79_07130</name>
    <name evidence="10" type="ORF">B2M26_07290</name>
</gene>
<comment type="similarity">
    <text evidence="2 6">Belongs to the 2-oxoacid dehydrogenase family.</text>
</comment>
<dbReference type="InterPro" id="IPR036625">
    <property type="entry name" value="E3-bd_dom_sf"/>
</dbReference>
<dbReference type="PANTHER" id="PTHR43178:SF5">
    <property type="entry name" value="LIPOAMIDE ACYLTRANSFERASE COMPONENT OF BRANCHED-CHAIN ALPHA-KETO ACID DEHYDROGENASE COMPLEX, MITOCHONDRIAL"/>
    <property type="match status" value="1"/>
</dbReference>
<dbReference type="PROSITE" id="PS50968">
    <property type="entry name" value="BIOTINYL_LIPOYL"/>
    <property type="match status" value="1"/>
</dbReference>
<keyword evidence="3 6" id="KW-0808">Transferase</keyword>
<dbReference type="RefSeq" id="WP_067563823.1">
    <property type="nucleotide sequence ID" value="NZ_LSUQ01000016.1"/>
</dbReference>
<evidence type="ECO:0000259" key="8">
    <source>
        <dbReference type="PROSITE" id="PS51826"/>
    </source>
</evidence>
<keyword evidence="5 6" id="KW-0012">Acyltransferase</keyword>
<dbReference type="OrthoDB" id="9805770at2"/>
<reference evidence="10 12" key="2">
    <citation type="submission" date="2017-02" db="EMBL/GenBank/DDBJ databases">
        <title>Draft genome of Acidibacillus ferrooxidans Huett2.</title>
        <authorList>
            <person name="Schopf S."/>
        </authorList>
    </citation>
    <scope>NUCLEOTIDE SEQUENCE [LARGE SCALE GENOMIC DNA]</scope>
    <source>
        <strain evidence="10 12">Huett2</strain>
    </source>
</reference>
<keyword evidence="10" id="KW-0378">Hydrolase</keyword>
<dbReference type="InterPro" id="IPR011053">
    <property type="entry name" value="Single_hybrid_motif"/>
</dbReference>
<comment type="caution">
    <text evidence="10">The sequence shown here is derived from an EMBL/GenBank/DDBJ whole genome shotgun (WGS) entry which is preliminary data.</text>
</comment>
<dbReference type="SUPFAM" id="SSF51230">
    <property type="entry name" value="Single hybrid motif"/>
    <property type="match status" value="1"/>
</dbReference>
<dbReference type="Proteomes" id="UP000077421">
    <property type="component" value="Unassembled WGS sequence"/>
</dbReference>
<evidence type="ECO:0000313" key="11">
    <source>
        <dbReference type="Proteomes" id="UP000077421"/>
    </source>
</evidence>
<dbReference type="EMBL" id="LSUQ01000016">
    <property type="protein sequence ID" value="OAG94101.1"/>
    <property type="molecule type" value="Genomic_DNA"/>
</dbReference>
<evidence type="ECO:0000256" key="3">
    <source>
        <dbReference type="ARBA" id="ARBA00022679"/>
    </source>
</evidence>
<evidence type="ECO:0000313" key="9">
    <source>
        <dbReference type="EMBL" id="OAG94101.1"/>
    </source>
</evidence>
<keyword evidence="4 6" id="KW-0450">Lipoyl</keyword>
<evidence type="ECO:0000256" key="4">
    <source>
        <dbReference type="ARBA" id="ARBA00022823"/>
    </source>
</evidence>